<dbReference type="EMBL" id="CAJVPY010023839">
    <property type="protein sequence ID" value="CAG8785732.1"/>
    <property type="molecule type" value="Genomic_DNA"/>
</dbReference>
<protein>
    <submittedName>
        <fullName evidence="1">21165_t:CDS:1</fullName>
    </submittedName>
</protein>
<dbReference type="AlphaFoldDB" id="A0A9N9JNZ0"/>
<accession>A0A9N9JNZ0</accession>
<name>A0A9N9JNZ0_9GLOM</name>
<keyword evidence="2" id="KW-1185">Reference proteome</keyword>
<comment type="caution">
    <text evidence="1">The sequence shown here is derived from an EMBL/GenBank/DDBJ whole genome shotgun (WGS) entry which is preliminary data.</text>
</comment>
<feature type="non-terminal residue" evidence="1">
    <location>
        <position position="58"/>
    </location>
</feature>
<evidence type="ECO:0000313" key="2">
    <source>
        <dbReference type="Proteomes" id="UP000789405"/>
    </source>
</evidence>
<gene>
    <name evidence="1" type="ORF">DERYTH_LOCUS20364</name>
</gene>
<organism evidence="1 2">
    <name type="scientific">Dentiscutata erythropus</name>
    <dbReference type="NCBI Taxonomy" id="1348616"/>
    <lineage>
        <taxon>Eukaryota</taxon>
        <taxon>Fungi</taxon>
        <taxon>Fungi incertae sedis</taxon>
        <taxon>Mucoromycota</taxon>
        <taxon>Glomeromycotina</taxon>
        <taxon>Glomeromycetes</taxon>
        <taxon>Diversisporales</taxon>
        <taxon>Gigasporaceae</taxon>
        <taxon>Dentiscutata</taxon>
    </lineage>
</organism>
<reference evidence="1" key="1">
    <citation type="submission" date="2021-06" db="EMBL/GenBank/DDBJ databases">
        <authorList>
            <person name="Kallberg Y."/>
            <person name="Tangrot J."/>
            <person name="Rosling A."/>
        </authorList>
    </citation>
    <scope>NUCLEOTIDE SEQUENCE</scope>
    <source>
        <strain evidence="1">MA453B</strain>
    </source>
</reference>
<sequence length="58" mass="6737">MSSHLSENSSILFSQHSLMVQSKKRPAYEYLSESDSFETFNLCDMCKNYLNLIAKECH</sequence>
<proteinExistence type="predicted"/>
<dbReference type="Proteomes" id="UP000789405">
    <property type="component" value="Unassembled WGS sequence"/>
</dbReference>
<evidence type="ECO:0000313" key="1">
    <source>
        <dbReference type="EMBL" id="CAG8785732.1"/>
    </source>
</evidence>